<dbReference type="PROSITE" id="PS00678">
    <property type="entry name" value="WD_REPEATS_1"/>
    <property type="match status" value="1"/>
</dbReference>
<feature type="repeat" description="WD" evidence="5">
    <location>
        <begin position="211"/>
        <end position="252"/>
    </location>
</feature>
<dbReference type="GO" id="GO:0034511">
    <property type="term" value="F:U3 snoRNA binding"/>
    <property type="evidence" value="ECO:0007669"/>
    <property type="project" value="InterPro"/>
</dbReference>
<evidence type="ECO:0000256" key="5">
    <source>
        <dbReference type="PROSITE-ProRule" id="PRU00221"/>
    </source>
</evidence>
<dbReference type="GO" id="GO:0032040">
    <property type="term" value="C:small-subunit processome"/>
    <property type="evidence" value="ECO:0007669"/>
    <property type="project" value="TreeGrafter"/>
</dbReference>
<dbReference type="InterPro" id="IPR015943">
    <property type="entry name" value="WD40/YVTN_repeat-like_dom_sf"/>
</dbReference>
<name>A0A9Q5HZA9_SANBA</name>
<feature type="compositionally biased region" description="Basic residues" evidence="6">
    <location>
        <begin position="9"/>
        <end position="18"/>
    </location>
</feature>
<protein>
    <submittedName>
        <fullName evidence="8">WD40 repeat-like protein</fullName>
    </submittedName>
</protein>
<feature type="compositionally biased region" description="Basic and acidic residues" evidence="6">
    <location>
        <begin position="34"/>
        <end position="45"/>
    </location>
</feature>
<keyword evidence="4" id="KW-0539">Nucleus</keyword>
<evidence type="ECO:0000313" key="8">
    <source>
        <dbReference type="EMBL" id="OCB88797.1"/>
    </source>
</evidence>
<dbReference type="PROSITE" id="PS50082">
    <property type="entry name" value="WD_REPEATS_2"/>
    <property type="match status" value="3"/>
</dbReference>
<feature type="transmembrane region" description="Helical" evidence="7">
    <location>
        <begin position="813"/>
        <end position="837"/>
    </location>
</feature>
<evidence type="ECO:0000256" key="2">
    <source>
        <dbReference type="ARBA" id="ARBA00022574"/>
    </source>
</evidence>
<feature type="region of interest" description="Disordered" evidence="6">
    <location>
        <begin position="1027"/>
        <end position="1054"/>
    </location>
</feature>
<dbReference type="OrthoDB" id="189968at2759"/>
<feature type="region of interest" description="Disordered" evidence="6">
    <location>
        <begin position="1"/>
        <end position="80"/>
    </location>
</feature>
<dbReference type="InterPro" id="IPR019775">
    <property type="entry name" value="WD40_repeat_CS"/>
</dbReference>
<dbReference type="SMART" id="SM00320">
    <property type="entry name" value="WD40"/>
    <property type="match status" value="6"/>
</dbReference>
<dbReference type="SUPFAM" id="SSF103473">
    <property type="entry name" value="MFS general substrate transporter"/>
    <property type="match status" value="1"/>
</dbReference>
<dbReference type="SUPFAM" id="SSF50978">
    <property type="entry name" value="WD40 repeat-like"/>
    <property type="match status" value="1"/>
</dbReference>
<feature type="compositionally biased region" description="Acidic residues" evidence="6">
    <location>
        <begin position="46"/>
        <end position="58"/>
    </location>
</feature>
<keyword evidence="7" id="KW-1133">Transmembrane helix</keyword>
<gene>
    <name evidence="8" type="ORF">A7U60_g4087</name>
</gene>
<evidence type="ECO:0000256" key="7">
    <source>
        <dbReference type="SAM" id="Phobius"/>
    </source>
</evidence>
<feature type="repeat" description="WD" evidence="5">
    <location>
        <begin position="253"/>
        <end position="287"/>
    </location>
</feature>
<feature type="transmembrane region" description="Helical" evidence="7">
    <location>
        <begin position="996"/>
        <end position="1016"/>
    </location>
</feature>
<feature type="transmembrane region" description="Helical" evidence="7">
    <location>
        <begin position="757"/>
        <end position="775"/>
    </location>
</feature>
<evidence type="ECO:0000256" key="1">
    <source>
        <dbReference type="ARBA" id="ARBA00004123"/>
    </source>
</evidence>
<feature type="transmembrane region" description="Helical" evidence="7">
    <location>
        <begin position="1084"/>
        <end position="1104"/>
    </location>
</feature>
<comment type="caution">
    <text evidence="8">The sequence shown here is derived from an EMBL/GenBank/DDBJ whole genome shotgun (WGS) entry which is preliminary data.</text>
</comment>
<dbReference type="PANTHER" id="PTHR19865:SF0">
    <property type="entry name" value="U3 SMALL NUCLEOLAR RNA-INTERACTING PROTEIN 2"/>
    <property type="match status" value="1"/>
</dbReference>
<proteinExistence type="predicted"/>
<keyword evidence="7" id="KW-0812">Transmembrane</keyword>
<dbReference type="AlphaFoldDB" id="A0A9Q5HZA9"/>
<dbReference type="Gene3D" id="2.130.10.10">
    <property type="entry name" value="YVTN repeat-like/Quinoprotein amine dehydrogenase"/>
    <property type="match status" value="1"/>
</dbReference>
<feature type="transmembrane region" description="Helical" evidence="7">
    <location>
        <begin position="699"/>
        <end position="721"/>
    </location>
</feature>
<evidence type="ECO:0000313" key="9">
    <source>
        <dbReference type="Proteomes" id="UP000757232"/>
    </source>
</evidence>
<sequence>MPDSFFVSKKVRKRKRSSNSKEPSTSRKQVNGKGRPDGKTKRRDEELDSDATQDDSDELDLRASEGYENASGEEDELETPAEKRLRLAKVYLDSLKEGLAGEEVDAAELDREIIASRLRQDAMEYSGKIHKFVADSLSIPDEPLFLRTRGHREAVTCAVATSSGKYLFTSGKEGNIVRTDLFTGKSVSTFHKIRPSTFSEGKGKQKAESIVHGHTDGVFALAVSDDGKILASAGKDRKLVVWDAEKGEWMRSFGGHKDTISCLAFRKGTNQLYTGSLDRTIKLFDLSPNVMGYVDTLFGHQDHVVDLDTLRAETVVSVGARDRTVRFWKVVEETQLVFRGGSKSKVREVLEGGLEGLEEEEEAGGRRKDVEKRYEEGLLDCVAMIDETTFASGGDSGSISIWTTAKKKPVFTQALAHGMHEVYSETEGIVSTPRWITALSCLRYGDVLASASWSGDIRLWKIAIDLSNKARSLSLVLLGTLPAPGIVNSLQVLLMPSTTTDAWTWLSNKKTRTSEEEKRVNGNVVHAAKGKQEKQSVVVVAGLGRSMLLLGYTREFVSIFSSRGSSVNNALTILFAVFALYGLDFSVNAVQAVDRALIVDTIPASQQPDGNAWAARMLGLGSVLGFFIGNVDLTNVFSFLGDSELQVLSVIAAVLLLSTQAWTASCVKEKVLVSSSKGKKGLRQEIREIWDNLLTLPRIIRQICIIQFLAWFAWFPVLFYTSVYVGDIYKKGLPEAASAAESALQEKHANIIGSRALFHHGLVALAANFFLPLFVKPEGDSRGSESATGKPSLLDRIKIVRLSELWAFSHLLFALYFIPSSFVSTVSGASLLVTLLAEEILASSDEESFDDGEPISIRLSGTRIERASLEPISEEHEVVWVESDERQGLMEDAQHKPRRISVEEVRNGRSSLSESRTSSFDGIRADGADASTNLNPRAIGVLGNGLARQSHADLHADTPNGGTFYSEVEHGLVEASRKRPGGLQAKSGIIIGIHNLFIVIPQFISTAFTSLIFALFDPAKSVRPGHNPGLGIPAQGNETLSSSTDASDRVGGGGGVSDIVDSALIYARDASDEAASGGANSVAVVFRIGGIAATLAFVLSLRLARELKKRR</sequence>
<dbReference type="Gene3D" id="1.20.1250.20">
    <property type="entry name" value="MFS general substrate transporter like domains"/>
    <property type="match status" value="1"/>
</dbReference>
<dbReference type="InterPro" id="IPR001680">
    <property type="entry name" value="WD40_rpt"/>
</dbReference>
<feature type="repeat" description="WD" evidence="5">
    <location>
        <begin position="297"/>
        <end position="330"/>
    </location>
</feature>
<dbReference type="PROSITE" id="PS50294">
    <property type="entry name" value="WD_REPEATS_REGION"/>
    <property type="match status" value="2"/>
</dbReference>
<reference evidence="8" key="1">
    <citation type="submission" date="2016-06" db="EMBL/GenBank/DDBJ databases">
        <title>Draft Genome sequence of the fungus Inonotus baumii.</title>
        <authorList>
            <person name="Zhu H."/>
            <person name="Lin W."/>
        </authorList>
    </citation>
    <scope>NUCLEOTIDE SEQUENCE</scope>
    <source>
        <strain evidence="8">821</strain>
    </source>
</reference>
<keyword evidence="2 5" id="KW-0853">WD repeat</keyword>
<keyword evidence="3" id="KW-0677">Repeat</keyword>
<dbReference type="EMBL" id="LNZH02000171">
    <property type="protein sequence ID" value="OCB88797.1"/>
    <property type="molecule type" value="Genomic_DNA"/>
</dbReference>
<dbReference type="Pfam" id="PF00400">
    <property type="entry name" value="WD40"/>
    <property type="match status" value="4"/>
</dbReference>
<accession>A0A9Q5HZA9</accession>
<keyword evidence="9" id="KW-1185">Reference proteome</keyword>
<evidence type="ECO:0000256" key="3">
    <source>
        <dbReference type="ARBA" id="ARBA00022737"/>
    </source>
</evidence>
<dbReference type="InterPro" id="IPR039241">
    <property type="entry name" value="Rrp9-like"/>
</dbReference>
<dbReference type="InterPro" id="IPR036322">
    <property type="entry name" value="WD40_repeat_dom_sf"/>
</dbReference>
<evidence type="ECO:0000256" key="4">
    <source>
        <dbReference type="ARBA" id="ARBA00023242"/>
    </source>
</evidence>
<dbReference type="InterPro" id="IPR036259">
    <property type="entry name" value="MFS_trans_sf"/>
</dbReference>
<keyword evidence="7" id="KW-0472">Membrane</keyword>
<dbReference type="Proteomes" id="UP000757232">
    <property type="component" value="Unassembled WGS sequence"/>
</dbReference>
<organism evidence="8 9">
    <name type="scientific">Sanghuangporus baumii</name>
    <name type="common">Phellinus baumii</name>
    <dbReference type="NCBI Taxonomy" id="108892"/>
    <lineage>
        <taxon>Eukaryota</taxon>
        <taxon>Fungi</taxon>
        <taxon>Dikarya</taxon>
        <taxon>Basidiomycota</taxon>
        <taxon>Agaricomycotina</taxon>
        <taxon>Agaricomycetes</taxon>
        <taxon>Hymenochaetales</taxon>
        <taxon>Hymenochaetaceae</taxon>
        <taxon>Sanghuangporus</taxon>
    </lineage>
</organism>
<feature type="compositionally biased region" description="Polar residues" evidence="6">
    <location>
        <begin position="1036"/>
        <end position="1045"/>
    </location>
</feature>
<dbReference type="PANTHER" id="PTHR19865">
    <property type="entry name" value="U3 SMALL NUCLEOLAR RNA INTERACTING PROTEIN 2"/>
    <property type="match status" value="1"/>
</dbReference>
<evidence type="ECO:0000256" key="6">
    <source>
        <dbReference type="SAM" id="MobiDB-lite"/>
    </source>
</evidence>
<comment type="subcellular location">
    <subcellularLocation>
        <location evidence="1">Nucleus</location>
    </subcellularLocation>
</comment>